<dbReference type="KEGG" id="vnx:VNE69_05019"/>
<evidence type="ECO:0000259" key="6">
    <source>
        <dbReference type="Pfam" id="PF02656"/>
    </source>
</evidence>
<dbReference type="CDD" id="cd07751">
    <property type="entry name" value="PolyPPase_VTC4_like"/>
    <property type="match status" value="1"/>
</dbReference>
<evidence type="ECO:0000313" key="8">
    <source>
        <dbReference type="EMBL" id="WUR03422.1"/>
    </source>
</evidence>
<dbReference type="Proteomes" id="UP001334084">
    <property type="component" value="Chromosome 5"/>
</dbReference>
<dbReference type="InterPro" id="IPR051572">
    <property type="entry name" value="VTC_Complex_Subunit"/>
</dbReference>
<dbReference type="RefSeq" id="XP_065329567.1">
    <property type="nucleotide sequence ID" value="XM_065473495.1"/>
</dbReference>
<protein>
    <submittedName>
        <fullName evidence="8">Vacuolar transporter chaperone 4 (VTC4)</fullName>
    </submittedName>
</protein>
<keyword evidence="9" id="KW-1185">Reference proteome</keyword>
<dbReference type="PANTHER" id="PTHR46140">
    <property type="entry name" value="VACUOLAR TRANSPORTER CHAPERONE 1-RELATED"/>
    <property type="match status" value="1"/>
</dbReference>
<dbReference type="InterPro" id="IPR018966">
    <property type="entry name" value="VTC_domain"/>
</dbReference>
<name>A0AAX4JC07_9MICR</name>
<reference evidence="8" key="1">
    <citation type="journal article" date="2024" name="BMC Genomics">
        <title>Functional annotation of a divergent genome using sequence and structure-based similarity.</title>
        <authorList>
            <person name="Svedberg D."/>
            <person name="Winiger R.R."/>
            <person name="Berg A."/>
            <person name="Sharma H."/>
            <person name="Tellgren-Roth C."/>
            <person name="Debrunner-Vossbrinck B.A."/>
            <person name="Vossbrinck C.R."/>
            <person name="Barandun J."/>
        </authorList>
    </citation>
    <scope>NUCLEOTIDE SEQUENCE</scope>
    <source>
        <strain evidence="8">Illinois isolate</strain>
    </source>
</reference>
<feature type="domain" description="VTC" evidence="7">
    <location>
        <begin position="145"/>
        <end position="396"/>
    </location>
</feature>
<evidence type="ECO:0000256" key="5">
    <source>
        <dbReference type="SAM" id="Phobius"/>
    </source>
</evidence>
<dbReference type="EMBL" id="CP142730">
    <property type="protein sequence ID" value="WUR03422.1"/>
    <property type="molecule type" value="Genomic_DNA"/>
</dbReference>
<dbReference type="GO" id="GO:0012505">
    <property type="term" value="C:endomembrane system"/>
    <property type="evidence" value="ECO:0007669"/>
    <property type="project" value="UniProtKB-SubCell"/>
</dbReference>
<keyword evidence="3 5" id="KW-1133">Transmembrane helix</keyword>
<dbReference type="InterPro" id="IPR042267">
    <property type="entry name" value="VTC_sf"/>
</dbReference>
<accession>A0AAX4JC07</accession>
<feature type="transmembrane region" description="Helical" evidence="5">
    <location>
        <begin position="545"/>
        <end position="565"/>
    </location>
</feature>
<keyword evidence="2 5" id="KW-0812">Transmembrane</keyword>
<evidence type="ECO:0000256" key="4">
    <source>
        <dbReference type="ARBA" id="ARBA00023136"/>
    </source>
</evidence>
<dbReference type="Pfam" id="PF02656">
    <property type="entry name" value="DUF202"/>
    <property type="match status" value="1"/>
</dbReference>
<dbReference type="Gene3D" id="3.20.100.30">
    <property type="entry name" value="VTC, catalytic tunnel domain"/>
    <property type="match status" value="1"/>
</dbReference>
<evidence type="ECO:0000259" key="7">
    <source>
        <dbReference type="Pfam" id="PF09359"/>
    </source>
</evidence>
<organism evidence="8 9">
    <name type="scientific">Vairimorpha necatrix</name>
    <dbReference type="NCBI Taxonomy" id="6039"/>
    <lineage>
        <taxon>Eukaryota</taxon>
        <taxon>Fungi</taxon>
        <taxon>Fungi incertae sedis</taxon>
        <taxon>Microsporidia</taxon>
        <taxon>Nosematidae</taxon>
        <taxon>Vairimorpha</taxon>
    </lineage>
</organism>
<sequence length="569" mass="67458">MKFTKYLKINMYSPYKYHYLDYKLLSKNINMDTEKYKELINQEITRIRSFINTKIQEIKKSKKKVKKLCKEMKEFAEFVRINVVGFKRILKRKDKKSNTFLYKMYKKELNKILKSVDNLSEIIYKTSKEMTINTTSTNNNLCFVRKTDKYWVHPNNVNSVKFLVLRHLPLYVFNNIYDHKIHDTNISSVYFDNTEYSLYHDRLKKLQNSEAIRIRWYGTDDNIVFIERKRHEDSWTGELSKKLRFKLYETKVYDFITGGNVWEDVKELNGDNEDIKILYDEIQNTIVNKKLIPMVRTCYKRVAFQLPNDSTVRISLDTDLCMIKENFEPTKRSWRRDNIKYLSKNELVKFPYAILEVKTQCAEEDKPEWIINMTNGCLVEHVHKFSKYLHGMSVLYPKINEIPYWLPQMTTKILKDPFEEETGYKEFDNNQVLIDIEASEHNTESTLLNPVDTSNKRISIPVKVEPKVFFANERTFLSWVQFAIFLGGIGTAMLGMEIDKAMVGGVILIGVSIVFAFYALYLYLWRAGMIRRRESGPYDDKYGPPVLVCVFLFAMFLAVIFKFPLKKII</sequence>
<dbReference type="AlphaFoldDB" id="A0AAX4JC07"/>
<dbReference type="PANTHER" id="PTHR46140:SF1">
    <property type="entry name" value="VACUOLAR TRANSPORTER CHAPERONE COMPLEX SUBUNIT 4-RELATED"/>
    <property type="match status" value="1"/>
</dbReference>
<gene>
    <name evidence="8" type="ORF">VNE69_05019</name>
</gene>
<comment type="subcellular location">
    <subcellularLocation>
        <location evidence="1">Endomembrane system</location>
        <topology evidence="1">Multi-pass membrane protein</topology>
    </subcellularLocation>
</comment>
<feature type="domain" description="DUF202" evidence="6">
    <location>
        <begin position="467"/>
        <end position="527"/>
    </location>
</feature>
<feature type="transmembrane region" description="Helical" evidence="5">
    <location>
        <begin position="476"/>
        <end position="496"/>
    </location>
</feature>
<dbReference type="Pfam" id="PF09359">
    <property type="entry name" value="VTC"/>
    <property type="match status" value="1"/>
</dbReference>
<evidence type="ECO:0000256" key="3">
    <source>
        <dbReference type="ARBA" id="ARBA00022989"/>
    </source>
</evidence>
<evidence type="ECO:0000256" key="1">
    <source>
        <dbReference type="ARBA" id="ARBA00004127"/>
    </source>
</evidence>
<evidence type="ECO:0000256" key="2">
    <source>
        <dbReference type="ARBA" id="ARBA00022692"/>
    </source>
</evidence>
<feature type="transmembrane region" description="Helical" evidence="5">
    <location>
        <begin position="503"/>
        <end position="525"/>
    </location>
</feature>
<dbReference type="InterPro" id="IPR003807">
    <property type="entry name" value="DUF202"/>
</dbReference>
<dbReference type="GeneID" id="90541243"/>
<proteinExistence type="predicted"/>
<evidence type="ECO:0000313" key="9">
    <source>
        <dbReference type="Proteomes" id="UP001334084"/>
    </source>
</evidence>
<keyword evidence="4 5" id="KW-0472">Membrane</keyword>
<dbReference type="GO" id="GO:0006799">
    <property type="term" value="P:polyphosphate biosynthetic process"/>
    <property type="evidence" value="ECO:0007669"/>
    <property type="project" value="UniProtKB-ARBA"/>
</dbReference>